<name>A0A645I7M9_9ZZZZ</name>
<dbReference type="AlphaFoldDB" id="A0A645I7M9"/>
<proteinExistence type="predicted"/>
<dbReference type="Gene3D" id="3.40.190.10">
    <property type="entry name" value="Periplasmic binding protein-like II"/>
    <property type="match status" value="1"/>
</dbReference>
<reference evidence="1" key="1">
    <citation type="submission" date="2019-08" db="EMBL/GenBank/DDBJ databases">
        <authorList>
            <person name="Kucharzyk K."/>
            <person name="Murdoch R.W."/>
            <person name="Higgins S."/>
            <person name="Loffler F."/>
        </authorList>
    </citation>
    <scope>NUCLEOTIDE SEQUENCE</scope>
</reference>
<accession>A0A645I7M9</accession>
<evidence type="ECO:0000313" key="1">
    <source>
        <dbReference type="EMBL" id="MPN47331.1"/>
    </source>
</evidence>
<dbReference type="SUPFAM" id="SSF53850">
    <property type="entry name" value="Periplasmic binding protein-like II"/>
    <property type="match status" value="1"/>
</dbReference>
<protein>
    <submittedName>
        <fullName evidence="1">Lactose-binding protein</fullName>
    </submittedName>
</protein>
<comment type="caution">
    <text evidence="1">The sequence shown here is derived from an EMBL/GenBank/DDBJ whole genome shotgun (WGS) entry which is preliminary data.</text>
</comment>
<dbReference type="EMBL" id="VSSQ01108750">
    <property type="protein sequence ID" value="MPN47331.1"/>
    <property type="molecule type" value="Genomic_DNA"/>
</dbReference>
<gene>
    <name evidence="1" type="primary">lacE_5</name>
    <name evidence="1" type="ORF">SDC9_194933</name>
</gene>
<sequence length="151" mass="16279">MNNPEHSGKWALAPIPKMNIPGAVKYSNQGGSSWFILSKAPQRKAAESFMAKTFGGSVELYDTLLRGKTILGTYLPGMKALAYNEGSPFYGGQKINMQLADWASKIPSVNTGAFSAEAQASLVSITPKLLGGADYAQLMKEAESQFKQKIQ</sequence>
<organism evidence="1">
    <name type="scientific">bioreactor metagenome</name>
    <dbReference type="NCBI Taxonomy" id="1076179"/>
    <lineage>
        <taxon>unclassified sequences</taxon>
        <taxon>metagenomes</taxon>
        <taxon>ecological metagenomes</taxon>
    </lineage>
</organism>